<dbReference type="OrthoDB" id="9952001at2"/>
<dbReference type="AlphaFoldDB" id="A0A221W6R0"/>
<dbReference type="KEGG" id="ahg:AHOG_19685"/>
<dbReference type="EMBL" id="CP022521">
    <property type="protein sequence ID" value="ASO21555.1"/>
    <property type="molecule type" value="Genomic_DNA"/>
</dbReference>
<evidence type="ECO:0000313" key="1">
    <source>
        <dbReference type="EMBL" id="ASO21555.1"/>
    </source>
</evidence>
<accession>A0A221W6R0</accession>
<keyword evidence="2" id="KW-1185">Reference proteome</keyword>
<reference evidence="1 2" key="1">
    <citation type="submission" date="2017-07" db="EMBL/GenBank/DDBJ databases">
        <title>Complete genome sequence of Actinoalloteichus hoggarensis DSM 45943, type strain of Actinoalloteichus hoggarensis.</title>
        <authorList>
            <person name="Ruckert C."/>
            <person name="Nouioui I."/>
            <person name="Willmese J."/>
            <person name="van Wezel G."/>
            <person name="Klenk H.-P."/>
            <person name="Kalinowski J."/>
            <person name="Zotchev S.B."/>
        </authorList>
    </citation>
    <scope>NUCLEOTIDE SEQUENCE [LARGE SCALE GENOMIC DNA]</scope>
    <source>
        <strain evidence="1 2">DSM 45943</strain>
    </source>
</reference>
<name>A0A221W6R0_9PSEU</name>
<proteinExistence type="predicted"/>
<dbReference type="Proteomes" id="UP000204221">
    <property type="component" value="Chromosome"/>
</dbReference>
<dbReference type="RefSeq" id="WP_093942676.1">
    <property type="nucleotide sequence ID" value="NZ_CP022521.1"/>
</dbReference>
<sequence length="77" mass="8309">MAEGGECVAGTVPARRLMFHKAVEDQTSATEAIRVVQDGIDRAFTTLTEHPVRRRAAFTVTVIPAAEIGKGYDHGDL</sequence>
<gene>
    <name evidence="1" type="ORF">AHOG_19685</name>
</gene>
<organism evidence="1 2">
    <name type="scientific">Actinoalloteichus hoggarensis</name>
    <dbReference type="NCBI Taxonomy" id="1470176"/>
    <lineage>
        <taxon>Bacteria</taxon>
        <taxon>Bacillati</taxon>
        <taxon>Actinomycetota</taxon>
        <taxon>Actinomycetes</taxon>
        <taxon>Pseudonocardiales</taxon>
        <taxon>Pseudonocardiaceae</taxon>
        <taxon>Actinoalloteichus</taxon>
    </lineage>
</organism>
<evidence type="ECO:0000313" key="2">
    <source>
        <dbReference type="Proteomes" id="UP000204221"/>
    </source>
</evidence>
<protein>
    <submittedName>
        <fullName evidence="1">Uncharacterized protein</fullName>
    </submittedName>
</protein>